<gene>
    <name evidence="1" type="ORF">L915_10468</name>
    <name evidence="2" type="ORF">L916_10361</name>
</gene>
<name>W2IX87_PHYNI</name>
<protein>
    <submittedName>
        <fullName evidence="2">Uncharacterized protein</fullName>
    </submittedName>
</protein>
<evidence type="ECO:0000313" key="1">
    <source>
        <dbReference type="EMBL" id="ETK84576.1"/>
    </source>
</evidence>
<dbReference type="Proteomes" id="UP000053236">
    <property type="component" value="Unassembled WGS sequence"/>
</dbReference>
<proteinExistence type="predicted"/>
<dbReference type="AlphaFoldDB" id="W2IX87"/>
<dbReference type="VEuPathDB" id="FungiDB:PPTG_23091"/>
<accession>W2IX87</accession>
<sequence length="121" mass="13465">MAIVACGASKRKGITCVMPSFQHNCVRIAIAGHGEVLLAACNDCRSHRVEPINSDSERITSIWLAYQLLVSRQIVNWRSDWLSTSMLNVHGRAIWVGYLASQKEEGNAFTQYRASITTTPE</sequence>
<organism evidence="2">
    <name type="scientific">Phytophthora nicotianae</name>
    <name type="common">Potato buckeye rot agent</name>
    <name type="synonym">Phytophthora parasitica</name>
    <dbReference type="NCBI Taxonomy" id="4792"/>
    <lineage>
        <taxon>Eukaryota</taxon>
        <taxon>Sar</taxon>
        <taxon>Stramenopiles</taxon>
        <taxon>Oomycota</taxon>
        <taxon>Peronosporomycetes</taxon>
        <taxon>Peronosporales</taxon>
        <taxon>Peronosporaceae</taxon>
        <taxon>Phytophthora</taxon>
    </lineage>
</organism>
<dbReference type="Proteomes" id="UP000053864">
    <property type="component" value="Unassembled WGS sequence"/>
</dbReference>
<dbReference type="EMBL" id="KI686774">
    <property type="protein sequence ID" value="ETK84576.1"/>
    <property type="molecule type" value="Genomic_DNA"/>
</dbReference>
<dbReference type="EMBL" id="KI673438">
    <property type="protein sequence ID" value="ETL38013.1"/>
    <property type="molecule type" value="Genomic_DNA"/>
</dbReference>
<reference evidence="2" key="2">
    <citation type="submission" date="2013-11" db="EMBL/GenBank/DDBJ databases">
        <title>The Genome Sequence of Phytophthora parasitica CJ05E6.</title>
        <authorList>
            <consortium name="The Broad Institute Genomics Platform"/>
            <person name="Russ C."/>
            <person name="Tyler B."/>
            <person name="Panabieres F."/>
            <person name="Shan W."/>
            <person name="Tripathy S."/>
            <person name="Grunwald N."/>
            <person name="Machado M."/>
            <person name="Johnson C.S."/>
            <person name="Arredondo F."/>
            <person name="Hong C."/>
            <person name="Coffey M."/>
            <person name="Young S.K."/>
            <person name="Zeng Q."/>
            <person name="Gargeya S."/>
            <person name="Fitzgerald M."/>
            <person name="Abouelleil A."/>
            <person name="Alvarado L."/>
            <person name="Chapman S.B."/>
            <person name="Gainer-Dewar J."/>
            <person name="Goldberg J."/>
            <person name="Griggs A."/>
            <person name="Gujja S."/>
            <person name="Hansen M."/>
            <person name="Howarth C."/>
            <person name="Imamovic A."/>
            <person name="Ireland A."/>
            <person name="Larimer J."/>
            <person name="McCowan C."/>
            <person name="Murphy C."/>
            <person name="Pearson M."/>
            <person name="Poon T.W."/>
            <person name="Priest M."/>
            <person name="Roberts A."/>
            <person name="Saif S."/>
            <person name="Shea T."/>
            <person name="Sykes S."/>
            <person name="Wortman J."/>
            <person name="Nusbaum C."/>
            <person name="Birren B."/>
        </authorList>
    </citation>
    <scope>NUCLEOTIDE SEQUENCE [LARGE SCALE GENOMIC DNA]</scope>
    <source>
        <strain evidence="2">CJ05E6</strain>
    </source>
</reference>
<reference evidence="1" key="1">
    <citation type="submission" date="2013-11" db="EMBL/GenBank/DDBJ databases">
        <title>The Genome Sequence of Phytophthora parasitica CJ02B3.</title>
        <authorList>
            <consortium name="The Broad Institute Genomics Platform"/>
            <person name="Russ C."/>
            <person name="Tyler B."/>
            <person name="Panabieres F."/>
            <person name="Shan W."/>
            <person name="Tripathy S."/>
            <person name="Grunwald N."/>
            <person name="Machado M."/>
            <person name="Johnson C.S."/>
            <person name="Arredondo F."/>
            <person name="Hong C."/>
            <person name="Coffey M."/>
            <person name="Young S.K."/>
            <person name="Zeng Q."/>
            <person name="Gargeya S."/>
            <person name="Fitzgerald M."/>
            <person name="Abouelleil A."/>
            <person name="Alvarado L."/>
            <person name="Chapman S.B."/>
            <person name="Gainer-Dewar J."/>
            <person name="Goldberg J."/>
            <person name="Griggs A."/>
            <person name="Gujja S."/>
            <person name="Hansen M."/>
            <person name="Howarth C."/>
            <person name="Imamovic A."/>
            <person name="Ireland A."/>
            <person name="Larimer J."/>
            <person name="McCowan C."/>
            <person name="Murphy C."/>
            <person name="Pearson M."/>
            <person name="Poon T.W."/>
            <person name="Priest M."/>
            <person name="Roberts A."/>
            <person name="Saif S."/>
            <person name="Shea T."/>
            <person name="Sykes S."/>
            <person name="Wortman J."/>
            <person name="Nusbaum C."/>
            <person name="Birren B."/>
        </authorList>
    </citation>
    <scope>NUCLEOTIDE SEQUENCE [LARGE SCALE GENOMIC DNA]</scope>
    <source>
        <strain evidence="1">CJ02B3</strain>
    </source>
</reference>
<evidence type="ECO:0000313" key="2">
    <source>
        <dbReference type="EMBL" id="ETL38013.1"/>
    </source>
</evidence>